<sequence>MCHCIEAPSSVKVTSRRAFWTDRRRSRAKGNVSAAIIPHSMKTVRIRHGGQVDAGALNGAGAFYHQKEPDKEFAWDKTENMMGKEISRGRPEGTHSNLPDIFRYVEESGVMSEGGGNMGAVETNFAGLAVIQTYMSGGQRLENGAAGAPKSGGVKVAVRGIVESRRLKDVWFAIRGKWGLMGIEKDMKGRGRWAGGLRKAECGEAQGAERLSSNQRRLVAGGGNPNRRSTTRSLFVTNAFKAIH</sequence>
<dbReference type="KEGG" id="shs:STEHIDRAFT_116354"/>
<name>R7RXM5_STEHR</name>
<reference evidence="2" key="1">
    <citation type="journal article" date="2012" name="Science">
        <title>The Paleozoic origin of enzymatic lignin decomposition reconstructed from 31 fungal genomes.</title>
        <authorList>
            <person name="Floudas D."/>
            <person name="Binder M."/>
            <person name="Riley R."/>
            <person name="Barry K."/>
            <person name="Blanchette R.A."/>
            <person name="Henrissat B."/>
            <person name="Martinez A.T."/>
            <person name="Otillar R."/>
            <person name="Spatafora J.W."/>
            <person name="Yadav J.S."/>
            <person name="Aerts A."/>
            <person name="Benoit I."/>
            <person name="Boyd A."/>
            <person name="Carlson A."/>
            <person name="Copeland A."/>
            <person name="Coutinho P.M."/>
            <person name="de Vries R.P."/>
            <person name="Ferreira P."/>
            <person name="Findley K."/>
            <person name="Foster B."/>
            <person name="Gaskell J."/>
            <person name="Glotzer D."/>
            <person name="Gorecki P."/>
            <person name="Heitman J."/>
            <person name="Hesse C."/>
            <person name="Hori C."/>
            <person name="Igarashi K."/>
            <person name="Jurgens J.A."/>
            <person name="Kallen N."/>
            <person name="Kersten P."/>
            <person name="Kohler A."/>
            <person name="Kuees U."/>
            <person name="Kumar T.K.A."/>
            <person name="Kuo A."/>
            <person name="LaButti K."/>
            <person name="Larrondo L.F."/>
            <person name="Lindquist E."/>
            <person name="Ling A."/>
            <person name="Lombard V."/>
            <person name="Lucas S."/>
            <person name="Lundell T."/>
            <person name="Martin R."/>
            <person name="McLaughlin D.J."/>
            <person name="Morgenstern I."/>
            <person name="Morin E."/>
            <person name="Murat C."/>
            <person name="Nagy L.G."/>
            <person name="Nolan M."/>
            <person name="Ohm R.A."/>
            <person name="Patyshakuliyeva A."/>
            <person name="Rokas A."/>
            <person name="Ruiz-Duenas F.J."/>
            <person name="Sabat G."/>
            <person name="Salamov A."/>
            <person name="Samejima M."/>
            <person name="Schmutz J."/>
            <person name="Slot J.C."/>
            <person name="St John F."/>
            <person name="Stenlid J."/>
            <person name="Sun H."/>
            <person name="Sun S."/>
            <person name="Syed K."/>
            <person name="Tsang A."/>
            <person name="Wiebenga A."/>
            <person name="Young D."/>
            <person name="Pisabarro A."/>
            <person name="Eastwood D.C."/>
            <person name="Martin F."/>
            <person name="Cullen D."/>
            <person name="Grigoriev I.V."/>
            <person name="Hibbett D.S."/>
        </authorList>
    </citation>
    <scope>NUCLEOTIDE SEQUENCE [LARGE SCALE GENOMIC DNA]</scope>
    <source>
        <strain evidence="2">FP-91666</strain>
    </source>
</reference>
<dbReference type="EMBL" id="JH687402">
    <property type="protein sequence ID" value="EIM79640.1"/>
    <property type="molecule type" value="Genomic_DNA"/>
</dbReference>
<dbReference type="AlphaFoldDB" id="R7RXM5"/>
<accession>R7RXM5</accession>
<keyword evidence="2" id="KW-1185">Reference proteome</keyword>
<proteinExistence type="predicted"/>
<evidence type="ECO:0000313" key="2">
    <source>
        <dbReference type="Proteomes" id="UP000053927"/>
    </source>
</evidence>
<protein>
    <submittedName>
        <fullName evidence="1">Uncharacterized protein</fullName>
    </submittedName>
</protein>
<evidence type="ECO:0000313" key="1">
    <source>
        <dbReference type="EMBL" id="EIM79640.1"/>
    </source>
</evidence>
<dbReference type="Proteomes" id="UP000053927">
    <property type="component" value="Unassembled WGS sequence"/>
</dbReference>
<dbReference type="RefSeq" id="XP_007311216.1">
    <property type="nucleotide sequence ID" value="XM_007311154.1"/>
</dbReference>
<organism evidence="1 2">
    <name type="scientific">Stereum hirsutum (strain FP-91666)</name>
    <name type="common">White-rot fungus</name>
    <dbReference type="NCBI Taxonomy" id="721885"/>
    <lineage>
        <taxon>Eukaryota</taxon>
        <taxon>Fungi</taxon>
        <taxon>Dikarya</taxon>
        <taxon>Basidiomycota</taxon>
        <taxon>Agaricomycotina</taxon>
        <taxon>Agaricomycetes</taxon>
        <taxon>Russulales</taxon>
        <taxon>Stereaceae</taxon>
        <taxon>Stereum</taxon>
    </lineage>
</organism>
<gene>
    <name evidence="1" type="ORF">STEHIDRAFT_116354</name>
</gene>
<dbReference type="GeneID" id="18795904"/>